<evidence type="ECO:0000313" key="3">
    <source>
        <dbReference type="EMBL" id="ENX40036.1"/>
    </source>
</evidence>
<reference evidence="4 6" key="2">
    <citation type="journal article" date="2014" name="Int. J. Syst. Evol. Microbiol.">
        <title>Complete genome sequence of Corynebacterium casei LMG S-19264T (=DSM 44701T), isolated from a smear-ripened cheese.</title>
        <authorList>
            <consortium name="US DOE Joint Genome Institute (JGI-PGF)"/>
            <person name="Walter F."/>
            <person name="Albersmeier A."/>
            <person name="Kalinowski J."/>
            <person name="Ruckert C."/>
        </authorList>
    </citation>
    <scope>NUCLEOTIDE SEQUENCE [LARGE SCALE GENOMIC DNA]</scope>
    <source>
        <strain evidence="4 6">CCM 8635</strain>
    </source>
</reference>
<evidence type="ECO:0000256" key="1">
    <source>
        <dbReference type="ARBA" id="ARBA00022801"/>
    </source>
</evidence>
<dbReference type="GO" id="GO:0016787">
    <property type="term" value="F:hydrolase activity"/>
    <property type="evidence" value="ECO:0007669"/>
    <property type="project" value="UniProtKB-KW"/>
</dbReference>
<keyword evidence="1" id="KW-0378">Hydrolase</keyword>
<dbReference type="InterPro" id="IPR050300">
    <property type="entry name" value="GDXG_lipolytic_enzyme"/>
</dbReference>
<dbReference type="HOGENOM" id="CLU_012494_4_7_6"/>
<dbReference type="PATRIC" id="fig|1217698.3.peg.655"/>
<dbReference type="Proteomes" id="UP000652691">
    <property type="component" value="Unassembled WGS sequence"/>
</dbReference>
<evidence type="ECO:0000259" key="2">
    <source>
        <dbReference type="Pfam" id="PF20434"/>
    </source>
</evidence>
<dbReference type="PANTHER" id="PTHR48081:SF33">
    <property type="entry name" value="KYNURENINE FORMAMIDASE"/>
    <property type="match status" value="1"/>
</dbReference>
<name>N9RCE5_9GAMM</name>
<keyword evidence="5" id="KW-1185">Reference proteome</keyword>
<comment type="caution">
    <text evidence="3">The sequence shown here is derived from an EMBL/GenBank/DDBJ whole genome shotgun (WGS) entry which is preliminary data.</text>
</comment>
<dbReference type="STRING" id="1217698.F888_00675"/>
<reference evidence="3 5" key="1">
    <citation type="submission" date="2013-02" db="EMBL/GenBank/DDBJ databases">
        <title>The Genome Sequence of Acinetobacter sp. NIPH 3623.</title>
        <authorList>
            <consortium name="The Broad Institute Genome Sequencing Platform"/>
            <consortium name="The Broad Institute Genome Sequencing Center for Infectious Disease"/>
            <person name="Cerqueira G."/>
            <person name="Feldgarden M."/>
            <person name="Courvalin P."/>
            <person name="Perichon B."/>
            <person name="Grillot-Courvalin C."/>
            <person name="Clermont D."/>
            <person name="Rocha E."/>
            <person name="Yoon E.-J."/>
            <person name="Nemec A."/>
            <person name="Walker B."/>
            <person name="Young S.K."/>
            <person name="Zeng Q."/>
            <person name="Gargeya S."/>
            <person name="Fitzgerald M."/>
            <person name="Haas B."/>
            <person name="Abouelleil A."/>
            <person name="Alvarado L."/>
            <person name="Arachchi H.M."/>
            <person name="Berlin A.M."/>
            <person name="Chapman S.B."/>
            <person name="Dewar J."/>
            <person name="Goldberg J."/>
            <person name="Griggs A."/>
            <person name="Gujja S."/>
            <person name="Hansen M."/>
            <person name="Howarth C."/>
            <person name="Imamovic A."/>
            <person name="Larimer J."/>
            <person name="McCowan C."/>
            <person name="Murphy C."/>
            <person name="Neiman D."/>
            <person name="Pearson M."/>
            <person name="Priest M."/>
            <person name="Roberts A."/>
            <person name="Saif S."/>
            <person name="Shea T."/>
            <person name="Sisk P."/>
            <person name="Sykes S."/>
            <person name="Wortman J."/>
            <person name="Nusbaum C."/>
            <person name="Birren B."/>
        </authorList>
    </citation>
    <scope>NUCLEOTIDE SEQUENCE [LARGE SCALE GENOMIC DNA]</scope>
    <source>
        <strain evidence="3 5">NIPH 3623</strain>
    </source>
</reference>
<sequence>MQLYDNSRTVANEAEILAAFQQRSRLAYQHFPCLQEIRYAEAPRSTLDVFPLAQATTTLVFIYGGYWQWCDKSDFAFIATDVLAKGMQCVLVEYELAPQSTMAEIVAQVKQALDFIQQQPWITQHVLLVGHSAGAHLAALWMQHEIVTEAVLLSGIYDLRPIQQTHLNTALNLTEQDILQYSPLLRQHAISKPYSIYCGEQELDELILQSQNYFQHRSGLDQAQVSFKLLDKTNHYTILDEYFQHLLKPKT</sequence>
<dbReference type="Proteomes" id="UP000013200">
    <property type="component" value="Unassembled WGS sequence"/>
</dbReference>
<dbReference type="EMBL" id="APSA01000003">
    <property type="protein sequence ID" value="ENX40036.1"/>
    <property type="molecule type" value="Genomic_DNA"/>
</dbReference>
<accession>N9RCE5</accession>
<feature type="domain" description="BD-FAE-like" evidence="2">
    <location>
        <begin position="55"/>
        <end position="140"/>
    </location>
</feature>
<dbReference type="PANTHER" id="PTHR48081">
    <property type="entry name" value="AB HYDROLASE SUPERFAMILY PROTEIN C4A8.06C"/>
    <property type="match status" value="1"/>
</dbReference>
<dbReference type="AlphaFoldDB" id="N9RCE5"/>
<dbReference type="EMBL" id="BMDA01000002">
    <property type="protein sequence ID" value="GGH36613.1"/>
    <property type="molecule type" value="Genomic_DNA"/>
</dbReference>
<dbReference type="SUPFAM" id="SSF53474">
    <property type="entry name" value="alpha/beta-Hydrolases"/>
    <property type="match status" value="1"/>
</dbReference>
<dbReference type="Gene3D" id="3.40.50.1820">
    <property type="entry name" value="alpha/beta hydrolase"/>
    <property type="match status" value="1"/>
</dbReference>
<dbReference type="GeneID" id="80104633"/>
<organism evidence="3 5">
    <name type="scientific">Acinetobacter courvalinii</name>
    <dbReference type="NCBI Taxonomy" id="280147"/>
    <lineage>
        <taxon>Bacteria</taxon>
        <taxon>Pseudomonadati</taxon>
        <taxon>Pseudomonadota</taxon>
        <taxon>Gammaproteobacteria</taxon>
        <taxon>Moraxellales</taxon>
        <taxon>Moraxellaceae</taxon>
        <taxon>Acinetobacter</taxon>
    </lineage>
</organism>
<gene>
    <name evidence="4" type="primary">afmid</name>
    <name evidence="3" type="ORF">F888_00675</name>
    <name evidence="4" type="ORF">GCM10007354_20630</name>
</gene>
<dbReference type="InterPro" id="IPR049492">
    <property type="entry name" value="BD-FAE-like_dom"/>
</dbReference>
<proteinExistence type="predicted"/>
<protein>
    <submittedName>
        <fullName evidence="4">Arylformamidase</fullName>
    </submittedName>
</protein>
<evidence type="ECO:0000313" key="4">
    <source>
        <dbReference type="EMBL" id="GGH36613.1"/>
    </source>
</evidence>
<evidence type="ECO:0000313" key="5">
    <source>
        <dbReference type="Proteomes" id="UP000013200"/>
    </source>
</evidence>
<reference evidence="4" key="3">
    <citation type="submission" date="2024-03" db="EMBL/GenBank/DDBJ databases">
        <authorList>
            <person name="Sun Q."/>
            <person name="Sedlacek I."/>
        </authorList>
    </citation>
    <scope>NUCLEOTIDE SEQUENCE</scope>
    <source>
        <strain evidence="4">CCM 8635</strain>
    </source>
</reference>
<dbReference type="Pfam" id="PF20434">
    <property type="entry name" value="BD-FAE"/>
    <property type="match status" value="1"/>
</dbReference>
<dbReference type="InterPro" id="IPR029058">
    <property type="entry name" value="AB_hydrolase_fold"/>
</dbReference>
<dbReference type="RefSeq" id="WP_005282468.1">
    <property type="nucleotide sequence ID" value="NZ_BMDA01000002.1"/>
</dbReference>
<evidence type="ECO:0000313" key="6">
    <source>
        <dbReference type="Proteomes" id="UP000652691"/>
    </source>
</evidence>